<dbReference type="GO" id="GO:0032259">
    <property type="term" value="P:methylation"/>
    <property type="evidence" value="ECO:0007669"/>
    <property type="project" value="UniProtKB-KW"/>
</dbReference>
<organism evidence="2 3">
    <name type="scientific">Sulfitobacter porphyrae</name>
    <dbReference type="NCBI Taxonomy" id="1246864"/>
    <lineage>
        <taxon>Bacteria</taxon>
        <taxon>Pseudomonadati</taxon>
        <taxon>Pseudomonadota</taxon>
        <taxon>Alphaproteobacteria</taxon>
        <taxon>Rhodobacterales</taxon>
        <taxon>Roseobacteraceae</taxon>
        <taxon>Sulfitobacter</taxon>
    </lineage>
</organism>
<evidence type="ECO:0000259" key="1">
    <source>
        <dbReference type="Pfam" id="PF05050"/>
    </source>
</evidence>
<proteinExistence type="predicted"/>
<dbReference type="PANTHER" id="PTHR36973">
    <property type="entry name" value="SLL1456 PROTEIN-RELATED"/>
    <property type="match status" value="1"/>
</dbReference>
<dbReference type="InterPro" id="IPR006342">
    <property type="entry name" value="FkbM_mtfrase"/>
</dbReference>
<keyword evidence="2" id="KW-0808">Transferase</keyword>
<dbReference type="NCBIfam" id="TIGR01444">
    <property type="entry name" value="fkbM_fam"/>
    <property type="match status" value="1"/>
</dbReference>
<evidence type="ECO:0000313" key="3">
    <source>
        <dbReference type="Proteomes" id="UP001596353"/>
    </source>
</evidence>
<dbReference type="GO" id="GO:0008168">
    <property type="term" value="F:methyltransferase activity"/>
    <property type="evidence" value="ECO:0007669"/>
    <property type="project" value="UniProtKB-KW"/>
</dbReference>
<dbReference type="SUPFAM" id="SSF53335">
    <property type="entry name" value="S-adenosyl-L-methionine-dependent methyltransferases"/>
    <property type="match status" value="1"/>
</dbReference>
<keyword evidence="3" id="KW-1185">Reference proteome</keyword>
<dbReference type="InterPro" id="IPR029063">
    <property type="entry name" value="SAM-dependent_MTases_sf"/>
</dbReference>
<evidence type="ECO:0000313" key="2">
    <source>
        <dbReference type="EMBL" id="MFC6759729.1"/>
    </source>
</evidence>
<dbReference type="Gene3D" id="3.40.50.150">
    <property type="entry name" value="Vaccinia Virus protein VP39"/>
    <property type="match status" value="1"/>
</dbReference>
<gene>
    <name evidence="2" type="ORF">ACFQFQ_09875</name>
</gene>
<dbReference type="Pfam" id="PF05050">
    <property type="entry name" value="Methyltransf_21"/>
    <property type="match status" value="1"/>
</dbReference>
<dbReference type="EMBL" id="JBHSWG010000001">
    <property type="protein sequence ID" value="MFC6759729.1"/>
    <property type="molecule type" value="Genomic_DNA"/>
</dbReference>
<comment type="caution">
    <text evidence="2">The sequence shown here is derived from an EMBL/GenBank/DDBJ whole genome shotgun (WGS) entry which is preliminary data.</text>
</comment>
<keyword evidence="2" id="KW-0489">Methyltransferase</keyword>
<name>A0ABW2B2C6_9RHOB</name>
<accession>A0ABW2B2C6</accession>
<dbReference type="Proteomes" id="UP001596353">
    <property type="component" value="Unassembled WGS sequence"/>
</dbReference>
<sequence length="305" mass="33510">MTTGASDMPKSALRQLGGRIAYLRSVMGVDRLLRIADVGANPVNVPDYKELLDIGGCEVWGFEPEPEAFAALQAQAGPNTHFVQRALGKTGRGMFYPHKSTGLGSLLKMDERSVTYLGPGWFANQGAGVEIDLIALDDIPRDELPRPDVLKMDIQGSELDVLEHGRDTLSAAVAVIPEVRFAQMYANEPMWAEVDLELRDQGFVLHKMAAIKSVPLGNSMRSAMKTEHFRSQMLDGDAVYIRDPRDMDEWPEAQVAQLAIAAAGVFGSYDLVIACLDHLATRGVLASDVPKDFFNKLPKWMRKPA</sequence>
<feature type="domain" description="Methyltransferase FkbM" evidence="1">
    <location>
        <begin position="37"/>
        <end position="204"/>
    </location>
</feature>
<dbReference type="PANTHER" id="PTHR36973:SF4">
    <property type="entry name" value="NODULATION PROTEIN"/>
    <property type="match status" value="1"/>
</dbReference>
<reference evidence="3" key="1">
    <citation type="journal article" date="2019" name="Int. J. Syst. Evol. Microbiol.">
        <title>The Global Catalogue of Microorganisms (GCM) 10K type strain sequencing project: providing services to taxonomists for standard genome sequencing and annotation.</title>
        <authorList>
            <consortium name="The Broad Institute Genomics Platform"/>
            <consortium name="The Broad Institute Genome Sequencing Center for Infectious Disease"/>
            <person name="Wu L."/>
            <person name="Ma J."/>
        </authorList>
    </citation>
    <scope>NUCLEOTIDE SEQUENCE [LARGE SCALE GENOMIC DNA]</scope>
    <source>
        <strain evidence="3">CCUG 66188</strain>
    </source>
</reference>
<dbReference type="InterPro" id="IPR053188">
    <property type="entry name" value="FkbM_Methyltransferase"/>
</dbReference>
<protein>
    <submittedName>
        <fullName evidence="2">FkbM family methyltransferase</fullName>
    </submittedName>
</protein>